<organism evidence="2 3">
    <name type="scientific">Microtus ochrogaster</name>
    <name type="common">Prairie vole</name>
    <dbReference type="NCBI Taxonomy" id="79684"/>
    <lineage>
        <taxon>Eukaryota</taxon>
        <taxon>Metazoa</taxon>
        <taxon>Chordata</taxon>
        <taxon>Craniata</taxon>
        <taxon>Vertebrata</taxon>
        <taxon>Euteleostomi</taxon>
        <taxon>Mammalia</taxon>
        <taxon>Eutheria</taxon>
        <taxon>Euarchontoglires</taxon>
        <taxon>Glires</taxon>
        <taxon>Rodentia</taxon>
        <taxon>Myomorpha</taxon>
        <taxon>Muroidea</taxon>
        <taxon>Cricetidae</taxon>
        <taxon>Arvicolinae</taxon>
        <taxon>Microtus</taxon>
    </lineage>
</organism>
<keyword evidence="2" id="KW-0808">Transferase</keyword>
<name>A0A8J6H1S8_MICOH</name>
<feature type="region of interest" description="Disordered" evidence="1">
    <location>
        <begin position="107"/>
        <end position="127"/>
    </location>
</feature>
<dbReference type="Proteomes" id="UP000710432">
    <property type="component" value="Unassembled WGS sequence"/>
</dbReference>
<comment type="caution">
    <text evidence="2">The sequence shown here is derived from an EMBL/GenBank/DDBJ whole genome shotgun (WGS) entry which is preliminary data.</text>
</comment>
<sequence length="158" mass="17488">MRASEPALPTIKEAGKRQSKEECVEGRRKRCQSLLKLNIYSSLELKPCSDITVPKECVLMANVIKCATGDIGDIMNSVDSSPGDLSLFESKLDGRPKLFVNMGFSTEEPSLEPNMPNDQSQSGSITSASRPFKCWKRMRKRISHVLGELLICGMPIPE</sequence>
<keyword evidence="2" id="KW-0418">Kinase</keyword>
<dbReference type="AlphaFoldDB" id="A0A8J6H1S8"/>
<gene>
    <name evidence="2" type="ORF">LTLLF_107910</name>
</gene>
<protein>
    <submittedName>
        <fullName evidence="2">Putative sperm motility kinase W-like, incomplete match</fullName>
    </submittedName>
</protein>
<dbReference type="EMBL" id="JAATJU010000203">
    <property type="protein sequence ID" value="KAH0521165.1"/>
    <property type="molecule type" value="Genomic_DNA"/>
</dbReference>
<proteinExistence type="predicted"/>
<evidence type="ECO:0000313" key="2">
    <source>
        <dbReference type="EMBL" id="KAH0521165.1"/>
    </source>
</evidence>
<feature type="compositionally biased region" description="Polar residues" evidence="1">
    <location>
        <begin position="116"/>
        <end position="127"/>
    </location>
</feature>
<reference evidence="2" key="1">
    <citation type="submission" date="2020-03" db="EMBL/GenBank/DDBJ databases">
        <title>Studies in the Genomics of Life Span.</title>
        <authorList>
            <person name="Glass D."/>
        </authorList>
    </citation>
    <scope>NUCLEOTIDE SEQUENCE</scope>
    <source>
        <strain evidence="2">LTLLF</strain>
        <tissue evidence="2">Muscle</tissue>
    </source>
</reference>
<evidence type="ECO:0000256" key="1">
    <source>
        <dbReference type="SAM" id="MobiDB-lite"/>
    </source>
</evidence>
<evidence type="ECO:0000313" key="3">
    <source>
        <dbReference type="Proteomes" id="UP000710432"/>
    </source>
</evidence>
<accession>A0A8J6H1S8</accession>
<dbReference type="GO" id="GO:0016301">
    <property type="term" value="F:kinase activity"/>
    <property type="evidence" value="ECO:0007669"/>
    <property type="project" value="UniProtKB-KW"/>
</dbReference>